<dbReference type="AlphaFoldDB" id="A0ABD3B2P6"/>
<evidence type="ECO:0000313" key="2">
    <source>
        <dbReference type="Proteomes" id="UP001630127"/>
    </source>
</evidence>
<gene>
    <name evidence="1" type="ORF">ACH5RR_001145</name>
</gene>
<reference evidence="1 2" key="1">
    <citation type="submission" date="2024-11" db="EMBL/GenBank/DDBJ databases">
        <title>A near-complete genome assembly of Cinchona calisaya.</title>
        <authorList>
            <person name="Lian D.C."/>
            <person name="Zhao X.W."/>
            <person name="Wei L."/>
        </authorList>
    </citation>
    <scope>NUCLEOTIDE SEQUENCE [LARGE SCALE GENOMIC DNA]</scope>
    <source>
        <tissue evidence="1">Nenye</tissue>
    </source>
</reference>
<proteinExistence type="predicted"/>
<accession>A0ABD3B2P6</accession>
<sequence length="141" mass="15309">MKFEDSMSGDSKIWVRLELLGLTTADNSMVPTLVVDSKDSNKNQNLAIEDAAKASAKESRKDDSHTMTIEAGQRAVAMGSPPENITHSPLVSTDALNESIITGNLDKLKEADVITPMQIMQNPSVHMGFSTEQGGFPEYLK</sequence>
<keyword evidence="2" id="KW-1185">Reference proteome</keyword>
<protein>
    <submittedName>
        <fullName evidence="1">Uncharacterized protein</fullName>
    </submittedName>
</protein>
<comment type="caution">
    <text evidence="1">The sequence shown here is derived from an EMBL/GenBank/DDBJ whole genome shotgun (WGS) entry which is preliminary data.</text>
</comment>
<dbReference type="Proteomes" id="UP001630127">
    <property type="component" value="Unassembled WGS sequence"/>
</dbReference>
<name>A0ABD3B2P6_9GENT</name>
<dbReference type="EMBL" id="JBJUIK010000001">
    <property type="protein sequence ID" value="KAL3537779.1"/>
    <property type="molecule type" value="Genomic_DNA"/>
</dbReference>
<organism evidence="1 2">
    <name type="scientific">Cinchona calisaya</name>
    <dbReference type="NCBI Taxonomy" id="153742"/>
    <lineage>
        <taxon>Eukaryota</taxon>
        <taxon>Viridiplantae</taxon>
        <taxon>Streptophyta</taxon>
        <taxon>Embryophyta</taxon>
        <taxon>Tracheophyta</taxon>
        <taxon>Spermatophyta</taxon>
        <taxon>Magnoliopsida</taxon>
        <taxon>eudicotyledons</taxon>
        <taxon>Gunneridae</taxon>
        <taxon>Pentapetalae</taxon>
        <taxon>asterids</taxon>
        <taxon>lamiids</taxon>
        <taxon>Gentianales</taxon>
        <taxon>Rubiaceae</taxon>
        <taxon>Cinchonoideae</taxon>
        <taxon>Cinchoneae</taxon>
        <taxon>Cinchona</taxon>
    </lineage>
</organism>
<evidence type="ECO:0000313" key="1">
    <source>
        <dbReference type="EMBL" id="KAL3537779.1"/>
    </source>
</evidence>